<feature type="region of interest" description="Disordered" evidence="3">
    <location>
        <begin position="76"/>
        <end position="105"/>
    </location>
</feature>
<reference evidence="4 5" key="1">
    <citation type="submission" date="2020-01" db="EMBL/GenBank/DDBJ databases">
        <title>Aspergillus terreus IFO 6365 whole genome shotgun sequence.</title>
        <authorList>
            <person name="Kanamasa S."/>
            <person name="Takahashi H."/>
        </authorList>
    </citation>
    <scope>NUCLEOTIDE SEQUENCE [LARGE SCALE GENOMIC DNA]</scope>
    <source>
        <strain evidence="4 5">IFO 6365</strain>
    </source>
</reference>
<dbReference type="CDD" id="cd06558">
    <property type="entry name" value="crotonase-like"/>
    <property type="match status" value="2"/>
</dbReference>
<dbReference type="InterPro" id="IPR001753">
    <property type="entry name" value="Enoyl-CoA_hydra/iso"/>
</dbReference>
<accession>A0A5M3YRF6</accession>
<sequence length="539" mass="57295">MSTDNNTVISSTTPDGITILRLNRPQRRNAVDPATAQHLYSAILAFENDPHQKVCILTGMGDTFCAGADLHAVAQSKDKAPNTPHFQPPPPSGSPSIGPMGPSRLQPTKPIIGAVTGYAVAGGLELSLLCDIRVAEEDAVFGVFCRRWGVPLIDGGTVRLQAIVGLGRALDMVLTGRPVGAQEALAMGLANRVVAKGTAVDEAVALARQLLAFPQLCLKTDRESCYYSAYQARSFQDALRHEFEGGAGVLRTESVAGAARHPRTMAKNAEAIIATFAQRLTGQIATVTISRPSKLNSLNSTLLEKLTNTFHEIPKRYPDLLAVVLTGAGAKSFIGGADIAEMGSLESPAAARQFITRVHHACNSIRDCPVPVIGRVNGYALGAGLEVAASCDFRVASSNAVFGMPEVRIGVPSVVEAALLPGLIGWGRTRRFLLLGDNVSAAEALQWGLVEKVAEPEGLDEAVEGWIQRLEQNGPLAVRRQKALMRQWEQLGLDEGVKAGIPAFGQSFEIEGAEGVSEPSRLMKEFLAANEKSKASSKL</sequence>
<dbReference type="SUPFAM" id="SSF52096">
    <property type="entry name" value="ClpP/crotonase"/>
    <property type="match status" value="2"/>
</dbReference>
<dbReference type="Proteomes" id="UP000452235">
    <property type="component" value="Unassembled WGS sequence"/>
</dbReference>
<dbReference type="InterPro" id="IPR029045">
    <property type="entry name" value="ClpP/crotonase-like_dom_sf"/>
</dbReference>
<feature type="compositionally biased region" description="Low complexity" evidence="3">
    <location>
        <begin position="94"/>
        <end position="103"/>
    </location>
</feature>
<dbReference type="Gene3D" id="1.10.287.2460">
    <property type="match status" value="1"/>
</dbReference>
<keyword evidence="5" id="KW-1185">Reference proteome</keyword>
<dbReference type="NCBIfam" id="NF006108">
    <property type="entry name" value="PRK08259.1"/>
    <property type="match status" value="1"/>
</dbReference>
<name>A0A5M3YRF6_ASPTE</name>
<dbReference type="PANTHER" id="PTHR43802">
    <property type="entry name" value="ENOYL-COA HYDRATASE"/>
    <property type="match status" value="1"/>
</dbReference>
<proteinExistence type="inferred from homology"/>
<dbReference type="NCBIfam" id="NF004795">
    <property type="entry name" value="PRK06143.1"/>
    <property type="match status" value="1"/>
</dbReference>
<dbReference type="EMBL" id="BLJY01000001">
    <property type="protein sequence ID" value="GFF12717.1"/>
    <property type="molecule type" value="Genomic_DNA"/>
</dbReference>
<gene>
    <name evidence="4" type="ORF">ATEIFO6365_0001094100</name>
</gene>
<dbReference type="PANTHER" id="PTHR43802:SF1">
    <property type="entry name" value="IP11341P-RELATED"/>
    <property type="match status" value="1"/>
</dbReference>
<evidence type="ECO:0000313" key="4">
    <source>
        <dbReference type="EMBL" id="GFF12717.1"/>
    </source>
</evidence>
<dbReference type="OrthoDB" id="410701at2759"/>
<evidence type="ECO:0000256" key="2">
    <source>
        <dbReference type="RuleBase" id="RU003707"/>
    </source>
</evidence>
<organism evidence="4 5">
    <name type="scientific">Aspergillus terreus</name>
    <dbReference type="NCBI Taxonomy" id="33178"/>
    <lineage>
        <taxon>Eukaryota</taxon>
        <taxon>Fungi</taxon>
        <taxon>Dikarya</taxon>
        <taxon>Ascomycota</taxon>
        <taxon>Pezizomycotina</taxon>
        <taxon>Eurotiomycetes</taxon>
        <taxon>Eurotiomycetidae</taxon>
        <taxon>Eurotiales</taxon>
        <taxon>Aspergillaceae</taxon>
        <taxon>Aspergillus</taxon>
        <taxon>Aspergillus subgen. Circumdati</taxon>
    </lineage>
</organism>
<dbReference type="AlphaFoldDB" id="A0A5M3YRF6"/>
<protein>
    <submittedName>
        <fullName evidence="4">Enoyl-CoA hydratase/isomerase family protein</fullName>
    </submittedName>
</protein>
<dbReference type="Pfam" id="PF00378">
    <property type="entry name" value="ECH_1"/>
    <property type="match status" value="2"/>
</dbReference>
<evidence type="ECO:0000256" key="3">
    <source>
        <dbReference type="SAM" id="MobiDB-lite"/>
    </source>
</evidence>
<comment type="similarity">
    <text evidence="1 2">Belongs to the enoyl-CoA hydratase/isomerase family.</text>
</comment>
<dbReference type="GO" id="GO:0016853">
    <property type="term" value="F:isomerase activity"/>
    <property type="evidence" value="ECO:0007669"/>
    <property type="project" value="UniProtKB-KW"/>
</dbReference>
<comment type="caution">
    <text evidence="4">The sequence shown here is derived from an EMBL/GenBank/DDBJ whole genome shotgun (WGS) entry which is preliminary data.</text>
</comment>
<dbReference type="PROSITE" id="PS00166">
    <property type="entry name" value="ENOYL_COA_HYDRATASE"/>
    <property type="match status" value="1"/>
</dbReference>
<keyword evidence="4" id="KW-0413">Isomerase</keyword>
<evidence type="ECO:0000313" key="5">
    <source>
        <dbReference type="Proteomes" id="UP000452235"/>
    </source>
</evidence>
<dbReference type="InterPro" id="IPR018376">
    <property type="entry name" value="Enoyl-CoA_hyd/isom_CS"/>
</dbReference>
<dbReference type="VEuPathDB" id="FungiDB:ATEG_05846"/>
<evidence type="ECO:0000256" key="1">
    <source>
        <dbReference type="ARBA" id="ARBA00005254"/>
    </source>
</evidence>
<dbReference type="Gene3D" id="3.90.226.10">
    <property type="entry name" value="2-enoyl-CoA Hydratase, Chain A, domain 1"/>
    <property type="match status" value="2"/>
</dbReference>